<evidence type="ECO:0000259" key="13">
    <source>
        <dbReference type="PROSITE" id="PS51868"/>
    </source>
</evidence>
<keyword evidence="8" id="KW-1043">Host membrane</keyword>
<sequence>LKRRRIVLEEAPRPSPDSWIEPITGPRFDPSYGVFAPVNVDGRIYNVILQPDYWPILNPAISRDVKECAIPASPIGSVGVGKEPQSLVFLQDTLGRSIGVGCRVQCGKSSVLLTAWHVLDAAKLSDIYLAKCNRRTGTPFRVKFERDWPVEYECAHEDIDISAVQVPDSVWSKLGVTAAKVGMPRANAPVTCFGGLCHEPASSVGRYAPEGLSGEHSCSTRSGWSGTPLYSAGKVVGVHIEWHKIGASNRATAVWPFHLQKESWSGDSDSGSEISDEEMDARSDVRSYVVKGRGRFRTAGREFSRTADYAPFDYEAADKAVVQRVKDFASREKWLNEEDEDDYGPVLKPSWFRKEASLPSGHLNFQGASSGCSAPSVKLEDTNGAQAVASKKKECLSLPADVRVSNLESLVELLLAQQSEMQSSISQLSLSLTGQKEEPKPKLVASSSKRVDSGQPKPRATFPKQPQNLSKSTPKSDNVPSSSTESGTKRRYRKRSQKSRKGKSTGTPAPASH</sequence>
<evidence type="ECO:0000256" key="10">
    <source>
        <dbReference type="ARBA" id="ARBA00023136"/>
    </source>
</evidence>
<feature type="non-terminal residue" evidence="14">
    <location>
        <position position="1"/>
    </location>
</feature>
<keyword evidence="9" id="KW-1133">Transmembrane helix</keyword>
<dbReference type="GO" id="GO:0033644">
    <property type="term" value="C:host cell membrane"/>
    <property type="evidence" value="ECO:0007669"/>
    <property type="project" value="UniProtKB-SubCell"/>
</dbReference>
<keyword evidence="4" id="KW-0812">Transmembrane</keyword>
<evidence type="ECO:0000256" key="11">
    <source>
        <dbReference type="ARBA" id="ARBA00029410"/>
    </source>
</evidence>
<name>A0A977KE57_9VIRU</name>
<dbReference type="GO" id="GO:0075523">
    <property type="term" value="P:viral translational frameshifting"/>
    <property type="evidence" value="ECO:0007669"/>
    <property type="project" value="UniProtKB-KW"/>
</dbReference>
<keyword evidence="7" id="KW-0720">Serine protease</keyword>
<dbReference type="GO" id="GO:0016020">
    <property type="term" value="C:membrane"/>
    <property type="evidence" value="ECO:0007669"/>
    <property type="project" value="InterPro"/>
</dbReference>
<evidence type="ECO:0000256" key="8">
    <source>
        <dbReference type="ARBA" id="ARBA00022870"/>
    </source>
</evidence>
<evidence type="ECO:0000256" key="2">
    <source>
        <dbReference type="ARBA" id="ARBA00022520"/>
    </source>
</evidence>
<comment type="function">
    <text evidence="11">Covalently attached to the 5' extremity of the genomic and subgenomic RNAs. It may serve as a primer for the replicase.</text>
</comment>
<evidence type="ECO:0000256" key="1">
    <source>
        <dbReference type="ARBA" id="ARBA00004301"/>
    </source>
</evidence>
<dbReference type="InterPro" id="IPR043504">
    <property type="entry name" value="Peptidase_S1_PA_chymotrypsin"/>
</dbReference>
<gene>
    <name evidence="14" type="primary">2ab</name>
</gene>
<keyword evidence="6" id="KW-0378">Hydrolase</keyword>
<proteinExistence type="predicted"/>
<keyword evidence="5" id="KW-0688">Ribosomal frameshifting</keyword>
<dbReference type="Gene3D" id="2.40.10.10">
    <property type="entry name" value="Trypsin-like serine proteases"/>
    <property type="match status" value="2"/>
</dbReference>
<evidence type="ECO:0000256" key="5">
    <source>
        <dbReference type="ARBA" id="ARBA00022758"/>
    </source>
</evidence>
<reference evidence="14" key="2">
    <citation type="submission" date="2022-06" db="EMBL/GenBank/DDBJ databases">
        <authorList>
            <person name="Rubio L."/>
            <person name="Guinot F.J."/>
            <person name="Sanz C."/>
            <person name="Galipienso L."/>
        </authorList>
    </citation>
    <scope>NUCLEOTIDE SEQUENCE</scope>
    <source>
        <strain evidence="14">CM1</strain>
    </source>
</reference>
<feature type="region of interest" description="Disordered" evidence="12">
    <location>
        <begin position="431"/>
        <end position="513"/>
    </location>
</feature>
<evidence type="ECO:0000256" key="7">
    <source>
        <dbReference type="ARBA" id="ARBA00022825"/>
    </source>
</evidence>
<dbReference type="SUPFAM" id="SSF50494">
    <property type="entry name" value="Trypsin-like serine proteases"/>
    <property type="match status" value="1"/>
</dbReference>
<dbReference type="GO" id="GO:0004252">
    <property type="term" value="F:serine-type endopeptidase activity"/>
    <property type="evidence" value="ECO:0007669"/>
    <property type="project" value="InterPro"/>
</dbReference>
<accession>A0A977KE57</accession>
<comment type="subcellular location">
    <subcellularLocation>
        <location evidence="1">Host membrane</location>
        <topology evidence="1">Multi-pass membrane protein</topology>
    </subcellularLocation>
</comment>
<evidence type="ECO:0000256" key="3">
    <source>
        <dbReference type="ARBA" id="ARBA00022670"/>
    </source>
</evidence>
<feature type="compositionally biased region" description="Basic residues" evidence="12">
    <location>
        <begin position="489"/>
        <end position="503"/>
    </location>
</feature>
<evidence type="ECO:0000256" key="9">
    <source>
        <dbReference type="ARBA" id="ARBA00022989"/>
    </source>
</evidence>
<dbReference type="PROSITE" id="PS51868">
    <property type="entry name" value="PEPTIDASE_S39"/>
    <property type="match status" value="1"/>
</dbReference>
<evidence type="ECO:0000256" key="12">
    <source>
        <dbReference type="SAM" id="MobiDB-lite"/>
    </source>
</evidence>
<keyword evidence="3" id="KW-0645">Protease</keyword>
<dbReference type="InterPro" id="IPR000382">
    <property type="entry name" value="Peptidase_S39B_luteovirus"/>
</dbReference>
<dbReference type="EMBL" id="ON828429">
    <property type="protein sequence ID" value="UXD79162.1"/>
    <property type="molecule type" value="Genomic_RNA"/>
</dbReference>
<feature type="domain" description="Peptidase S39" evidence="13">
    <location>
        <begin position="70"/>
        <end position="273"/>
    </location>
</feature>
<evidence type="ECO:0000256" key="6">
    <source>
        <dbReference type="ARBA" id="ARBA00022801"/>
    </source>
</evidence>
<dbReference type="InterPro" id="IPR009003">
    <property type="entry name" value="Peptidase_S1_PA"/>
</dbReference>
<keyword evidence="2" id="KW-0191">Covalent protein-RNA linkage</keyword>
<dbReference type="GO" id="GO:0006508">
    <property type="term" value="P:proteolysis"/>
    <property type="evidence" value="ECO:0007669"/>
    <property type="project" value="UniProtKB-KW"/>
</dbReference>
<organism evidence="14">
    <name type="scientific">Xufa yellow dwarf virus</name>
    <dbReference type="NCBI Taxonomy" id="2979867"/>
    <lineage>
        <taxon>Viruses</taxon>
        <taxon>Riboviria</taxon>
        <taxon>Orthornavirae</taxon>
        <taxon>Pisuviricota</taxon>
        <taxon>Pisoniviricetes</taxon>
        <taxon>Sobelivirales</taxon>
        <taxon>Solemoviridae</taxon>
        <taxon>Sobemovirus</taxon>
        <taxon>Sobemovirus XYDV</taxon>
    </lineage>
</organism>
<keyword evidence="10" id="KW-0472">Membrane</keyword>
<reference evidence="14" key="1">
    <citation type="journal article" date="2022" name="Plants (Basel)">
        <title>Discovery and Diagnosis of a New Sobemovirus Infecting Cyperus esculentus Showing Leaf Yellow Mosaic and Dwarfism Using Small-RNA High Throughput Sequencing.</title>
        <authorList>
            <person name="Rubio L."/>
            <person name="Guinot-Moreno F.J.J."/>
            <person name="Sanz-Lopez C."/>
            <person name="Galipienso L."/>
        </authorList>
    </citation>
    <scope>NUCLEOTIDE SEQUENCE</scope>
    <source>
        <strain evidence="14">CM1</strain>
    </source>
</reference>
<protein>
    <submittedName>
        <fullName evidence="14">Polyprotein P2a</fullName>
    </submittedName>
</protein>
<evidence type="ECO:0000313" key="14">
    <source>
        <dbReference type="EMBL" id="UXD79162.1"/>
    </source>
</evidence>
<feature type="compositionally biased region" description="Polar residues" evidence="12">
    <location>
        <begin position="464"/>
        <end position="486"/>
    </location>
</feature>
<evidence type="ECO:0000256" key="4">
    <source>
        <dbReference type="ARBA" id="ARBA00022692"/>
    </source>
</evidence>